<comment type="function">
    <text evidence="14">Catalyzes the reversible isomerization of glucose-6-phosphate to fructose-6-phosphate.</text>
</comment>
<dbReference type="PRINTS" id="PR00662">
    <property type="entry name" value="G6PISOMERASE"/>
</dbReference>
<feature type="active site" description="Proton donor" evidence="14">
    <location>
        <position position="796"/>
    </location>
</feature>
<name>A0A7W9H257_9ACTN</name>
<dbReference type="Gene3D" id="1.20.1250.20">
    <property type="entry name" value="MFS general substrate transporter like domains"/>
    <property type="match status" value="1"/>
</dbReference>
<dbReference type="UniPathway" id="UPA00109">
    <property type="reaction ID" value="UER00181"/>
</dbReference>
<evidence type="ECO:0000256" key="11">
    <source>
        <dbReference type="ARBA" id="ARBA00023152"/>
    </source>
</evidence>
<feature type="transmembrane region" description="Helical" evidence="16">
    <location>
        <begin position="284"/>
        <end position="301"/>
    </location>
</feature>
<dbReference type="GO" id="GO:0048029">
    <property type="term" value="F:monosaccharide binding"/>
    <property type="evidence" value="ECO:0007669"/>
    <property type="project" value="TreeGrafter"/>
</dbReference>
<keyword evidence="6" id="KW-1003">Cell membrane</keyword>
<dbReference type="SUPFAM" id="SSF53697">
    <property type="entry name" value="SIS domain"/>
    <property type="match status" value="1"/>
</dbReference>
<dbReference type="GO" id="GO:0004347">
    <property type="term" value="F:glucose-6-phosphate isomerase activity"/>
    <property type="evidence" value="ECO:0007669"/>
    <property type="project" value="UniProtKB-UniRule"/>
</dbReference>
<feature type="transmembrane region" description="Helical" evidence="16">
    <location>
        <begin position="222"/>
        <end position="245"/>
    </location>
</feature>
<feature type="transmembrane region" description="Helical" evidence="16">
    <location>
        <begin position="251"/>
        <end position="272"/>
    </location>
</feature>
<dbReference type="InterPro" id="IPR018189">
    <property type="entry name" value="Phosphoglucose_isomerase_CS"/>
</dbReference>
<evidence type="ECO:0000313" key="19">
    <source>
        <dbReference type="Proteomes" id="UP000590647"/>
    </source>
</evidence>
<comment type="pathway">
    <text evidence="14">Carbohydrate biosynthesis; gluconeogenesis.</text>
</comment>
<dbReference type="InterPro" id="IPR035482">
    <property type="entry name" value="SIS_PGI_2"/>
</dbReference>
<comment type="caution">
    <text evidence="18">The sequence shown here is derived from an EMBL/GenBank/DDBJ whole genome shotgun (WGS) entry which is preliminary data.</text>
</comment>
<comment type="pathway">
    <text evidence="2 14 15">Carbohydrate degradation; glycolysis; D-glyceraldehyde 3-phosphate and glycerone phosphate from D-glucose: step 2/4.</text>
</comment>
<reference evidence="18 19" key="1">
    <citation type="submission" date="2020-08" db="EMBL/GenBank/DDBJ databases">
        <title>Sequencing the genomes of 1000 actinobacteria strains.</title>
        <authorList>
            <person name="Klenk H.-P."/>
        </authorList>
    </citation>
    <scope>NUCLEOTIDE SEQUENCE [LARGE SCALE GENOMIC DNA]</scope>
    <source>
        <strain evidence="18 19">DSM 40084</strain>
    </source>
</reference>
<dbReference type="PANTHER" id="PTHR11469">
    <property type="entry name" value="GLUCOSE-6-PHOSPHATE ISOMERASE"/>
    <property type="match status" value="1"/>
</dbReference>
<dbReference type="InterPro" id="IPR023096">
    <property type="entry name" value="G6P_Isomerase_C"/>
</dbReference>
<dbReference type="PANTHER" id="PTHR11469:SF1">
    <property type="entry name" value="GLUCOSE-6-PHOSPHATE ISOMERASE"/>
    <property type="match status" value="1"/>
</dbReference>
<evidence type="ECO:0000256" key="4">
    <source>
        <dbReference type="ARBA" id="ARBA00022432"/>
    </source>
</evidence>
<keyword evidence="4 14" id="KW-0312">Gluconeogenesis</keyword>
<gene>
    <name evidence="14" type="primary">pgi</name>
    <name evidence="18" type="ORF">HDA41_001952</name>
</gene>
<dbReference type="Pfam" id="PF00342">
    <property type="entry name" value="PGI"/>
    <property type="match status" value="1"/>
</dbReference>
<proteinExistence type="inferred from homology"/>
<dbReference type="PROSITE" id="PS50850">
    <property type="entry name" value="MFS"/>
    <property type="match status" value="1"/>
</dbReference>
<evidence type="ECO:0000256" key="14">
    <source>
        <dbReference type="HAMAP-Rule" id="MF_00473"/>
    </source>
</evidence>
<dbReference type="FunFam" id="3.40.50.10490:FF:000018">
    <property type="entry name" value="Glucose-6-phosphate isomerase"/>
    <property type="match status" value="1"/>
</dbReference>
<dbReference type="NCBIfam" id="NF001211">
    <property type="entry name" value="PRK00179.1"/>
    <property type="match status" value="1"/>
</dbReference>
<dbReference type="GO" id="GO:0097367">
    <property type="term" value="F:carbohydrate derivative binding"/>
    <property type="evidence" value="ECO:0007669"/>
    <property type="project" value="InterPro"/>
</dbReference>
<dbReference type="EC" id="5.3.1.9" evidence="14"/>
<dbReference type="CDD" id="cd06173">
    <property type="entry name" value="MFS_MefA_like"/>
    <property type="match status" value="1"/>
</dbReference>
<evidence type="ECO:0000256" key="16">
    <source>
        <dbReference type="SAM" id="Phobius"/>
    </source>
</evidence>
<dbReference type="InterPro" id="IPR001672">
    <property type="entry name" value="G6P_Isomerase"/>
</dbReference>
<dbReference type="GO" id="GO:0006094">
    <property type="term" value="P:gluconeogenesis"/>
    <property type="evidence" value="ECO:0007669"/>
    <property type="project" value="UniProtKB-UniRule"/>
</dbReference>
<evidence type="ECO:0000256" key="15">
    <source>
        <dbReference type="RuleBase" id="RU000612"/>
    </source>
</evidence>
<sequence length="988" mass="105392">MRAPAWRGGFGRLWSAAVLSSFGDALRTAALPLLAVTLTDEPLLIASVTACGYLPWIVFGLLGGAVADRVDQRRAMWRVDALRGLLVAAFAVAVALGHASIGLLIVLAFALTTLQTLFDNAATALLPALVDRDALGSANARLLTGQRIAGGLLGGPVVPLLLAAGVAVPFAADAVTFLVAAALIASLPAAESGRKPGPAGSTLRREVAEGLRTLWQDRALRGLCAATALCNIGMGTQLAMLVVLVTDWLEAGPAGYAAAGAAFTLGSLAGGVANGRLVARLGRLRSVLLAGSVQTAALVVMGTVRSLTVLVGALAVFGLMGMVWNVNTTTLMQERSPAELLGRVSSAFRTLAFAGVPLGALLGGAVATAWGPNTPPLLTAAFFVLAVIALIPVLNVNVVVVEPDDGATTVDVTRCSIRLGPAAGQGTQAGQERRLKSEMNADGRTRLNQTPEWTALAKHREELGDVQLRELFAADSGRGTAYTLRVGDLYVDYSKHLVTDDTLRLLRELAAATDVFGLRDAMFRGEKINTTEHRAVLHTALRAPRDAVIEVDGENVVPGVHAVLDKMADFAERVRSGRWTGHTGKRIRNVVNVGIGGSDLGPAMAYEVLRAFTDRDLTVRFVSNVDGADLHEAVRDLDPAQTLFVIASKTFTTIETVTNATSARGWLLDALGDEAAVAKHFVALSTNAEKVAEFGIDTANMFEFWDWVGGRYSYDSAIGLSLMIAIGPDNFREMLDGFRIVDEHFRTAPAESNVPLLLGLLGIWYGNFHDAQSHAVLPYSHYLSKFTAYLQQLDMESNGKYVGRDGREVEWQTGPVVWGTPGTNGQHAYYQLIHQGTKLIPADFIGFARPVAELSDRLKAQHDLLMANFFAQTQALAFGKTPEEVRAEGVPEELVPHKTFKGNHPTTTILAPELTPSVLGQLIALYEHKVFVQGAVWNIDSFDQWGVELGKVLAKRIEPALTEGGEAEGLDPSTKALVATYRELRGRQ</sequence>
<dbReference type="PROSITE" id="PS51463">
    <property type="entry name" value="P_GLUCOSE_ISOMERASE_3"/>
    <property type="match status" value="1"/>
</dbReference>
<dbReference type="InterPro" id="IPR010290">
    <property type="entry name" value="TM_effector"/>
</dbReference>
<feature type="domain" description="Major facilitator superfamily (MFS) profile" evidence="17">
    <location>
        <begin position="1"/>
        <end position="404"/>
    </location>
</feature>
<dbReference type="InterPro" id="IPR020846">
    <property type="entry name" value="MFS_dom"/>
</dbReference>
<feature type="transmembrane region" description="Helical" evidence="16">
    <location>
        <begin position="85"/>
        <end position="111"/>
    </location>
</feature>
<keyword evidence="12 14" id="KW-0413">Isomerase</keyword>
<evidence type="ECO:0000256" key="5">
    <source>
        <dbReference type="ARBA" id="ARBA00022448"/>
    </source>
</evidence>
<dbReference type="InterPro" id="IPR046348">
    <property type="entry name" value="SIS_dom_sf"/>
</dbReference>
<evidence type="ECO:0000256" key="2">
    <source>
        <dbReference type="ARBA" id="ARBA00004926"/>
    </source>
</evidence>
<feature type="transmembrane region" description="Helical" evidence="16">
    <location>
        <begin position="347"/>
        <end position="371"/>
    </location>
</feature>
<dbReference type="FunFam" id="1.10.1390.10:FF:000001">
    <property type="entry name" value="Glucose-6-phosphate isomerase"/>
    <property type="match status" value="1"/>
</dbReference>
<feature type="transmembrane region" description="Helical" evidence="16">
    <location>
        <begin position="377"/>
        <end position="400"/>
    </location>
</feature>
<keyword evidence="11 14" id="KW-0324">Glycolysis</keyword>
<comment type="subcellular location">
    <subcellularLocation>
        <location evidence="1">Cell membrane</location>
        <topology evidence="1">Multi-pass membrane protein</topology>
    </subcellularLocation>
    <subcellularLocation>
        <location evidence="14">Cytoplasm</location>
    </subcellularLocation>
</comment>
<keyword evidence="5" id="KW-0813">Transport</keyword>
<evidence type="ECO:0000256" key="9">
    <source>
        <dbReference type="ARBA" id="ARBA00022989"/>
    </source>
</evidence>
<comment type="catalytic activity">
    <reaction evidence="13 14 15">
        <text>alpha-D-glucose 6-phosphate = beta-D-fructose 6-phosphate</text>
        <dbReference type="Rhea" id="RHEA:11816"/>
        <dbReference type="ChEBI" id="CHEBI:57634"/>
        <dbReference type="ChEBI" id="CHEBI:58225"/>
        <dbReference type="EC" id="5.3.1.9"/>
    </reaction>
</comment>
<dbReference type="PROSITE" id="PS00174">
    <property type="entry name" value="P_GLUCOSE_ISOMERASE_2"/>
    <property type="match status" value="1"/>
</dbReference>
<comment type="similarity">
    <text evidence="3 14 15">Belongs to the GPI family.</text>
</comment>
<dbReference type="GO" id="GO:0005829">
    <property type="term" value="C:cytosol"/>
    <property type="evidence" value="ECO:0007669"/>
    <property type="project" value="TreeGrafter"/>
</dbReference>
<feature type="transmembrane region" description="Helical" evidence="16">
    <location>
        <begin position="160"/>
        <end position="185"/>
    </location>
</feature>
<evidence type="ECO:0000256" key="10">
    <source>
        <dbReference type="ARBA" id="ARBA00023136"/>
    </source>
</evidence>
<evidence type="ECO:0000256" key="13">
    <source>
        <dbReference type="ARBA" id="ARBA00029321"/>
    </source>
</evidence>
<dbReference type="CDD" id="cd05015">
    <property type="entry name" value="SIS_PGI_1"/>
    <property type="match status" value="1"/>
</dbReference>
<dbReference type="Gene3D" id="1.10.1390.10">
    <property type="match status" value="1"/>
</dbReference>
<dbReference type="Pfam" id="PF05977">
    <property type="entry name" value="MFS_3"/>
    <property type="match status" value="1"/>
</dbReference>
<feature type="active site" evidence="14">
    <location>
        <position position="951"/>
    </location>
</feature>
<dbReference type="AlphaFoldDB" id="A0A7W9H257"/>
<dbReference type="HAMAP" id="MF_00473">
    <property type="entry name" value="G6P_isomerase"/>
    <property type="match status" value="1"/>
</dbReference>
<dbReference type="InterPro" id="IPR036259">
    <property type="entry name" value="MFS_trans_sf"/>
</dbReference>
<dbReference type="UniPathway" id="UPA00138"/>
<dbReference type="SUPFAM" id="SSF103473">
    <property type="entry name" value="MFS general substrate transporter"/>
    <property type="match status" value="1"/>
</dbReference>
<evidence type="ECO:0000259" key="17">
    <source>
        <dbReference type="PROSITE" id="PS50850"/>
    </source>
</evidence>
<evidence type="ECO:0000256" key="3">
    <source>
        <dbReference type="ARBA" id="ARBA00006604"/>
    </source>
</evidence>
<keyword evidence="19" id="KW-1185">Reference proteome</keyword>
<evidence type="ECO:0000313" key="18">
    <source>
        <dbReference type="EMBL" id="MBB5793988.1"/>
    </source>
</evidence>
<organism evidence="18 19">
    <name type="scientific">Streptomyces caelestis</name>
    <dbReference type="NCBI Taxonomy" id="36816"/>
    <lineage>
        <taxon>Bacteria</taxon>
        <taxon>Bacillati</taxon>
        <taxon>Actinomycetota</taxon>
        <taxon>Actinomycetes</taxon>
        <taxon>Kitasatosporales</taxon>
        <taxon>Streptomycetaceae</taxon>
        <taxon>Streptomyces</taxon>
    </lineage>
</organism>
<evidence type="ECO:0000256" key="6">
    <source>
        <dbReference type="ARBA" id="ARBA00022475"/>
    </source>
</evidence>
<evidence type="ECO:0000256" key="8">
    <source>
        <dbReference type="ARBA" id="ARBA00022692"/>
    </source>
</evidence>
<evidence type="ECO:0000256" key="12">
    <source>
        <dbReference type="ARBA" id="ARBA00023235"/>
    </source>
</evidence>
<evidence type="ECO:0000256" key="7">
    <source>
        <dbReference type="ARBA" id="ARBA00022490"/>
    </source>
</evidence>
<accession>A0A7W9H257</accession>
<keyword evidence="7 14" id="KW-0963">Cytoplasm</keyword>
<dbReference type="Proteomes" id="UP000590647">
    <property type="component" value="Unassembled WGS sequence"/>
</dbReference>
<dbReference type="GO" id="GO:0006096">
    <property type="term" value="P:glycolytic process"/>
    <property type="evidence" value="ECO:0007669"/>
    <property type="project" value="UniProtKB-UniRule"/>
</dbReference>
<dbReference type="GO" id="GO:0051156">
    <property type="term" value="P:glucose 6-phosphate metabolic process"/>
    <property type="evidence" value="ECO:0007669"/>
    <property type="project" value="TreeGrafter"/>
</dbReference>
<dbReference type="CDD" id="cd05016">
    <property type="entry name" value="SIS_PGI_2"/>
    <property type="match status" value="1"/>
</dbReference>
<dbReference type="EMBL" id="JACHNE010000001">
    <property type="protein sequence ID" value="MBB5793988.1"/>
    <property type="molecule type" value="Genomic_DNA"/>
</dbReference>
<protein>
    <recommendedName>
        <fullName evidence="14">Glucose-6-phosphate isomerase</fullName>
        <shortName evidence="14">GPI</shortName>
        <ecNumber evidence="14">5.3.1.9</ecNumber>
    </recommendedName>
    <alternativeName>
        <fullName evidence="14">Phosphoglucose isomerase</fullName>
        <shortName evidence="14">PGI</shortName>
    </alternativeName>
    <alternativeName>
        <fullName evidence="14">Phosphohexose isomerase</fullName>
        <shortName evidence="14">PHI</shortName>
    </alternativeName>
</protein>
<keyword evidence="8 16" id="KW-0812">Transmembrane</keyword>
<evidence type="ECO:0000256" key="1">
    <source>
        <dbReference type="ARBA" id="ARBA00004651"/>
    </source>
</evidence>
<feature type="active site" evidence="14">
    <location>
        <position position="827"/>
    </location>
</feature>
<keyword evidence="9 16" id="KW-1133">Transmembrane helix</keyword>
<dbReference type="Gene3D" id="3.40.50.10490">
    <property type="entry name" value="Glucose-6-phosphate isomerase like protein, domain 1"/>
    <property type="match status" value="2"/>
</dbReference>
<keyword evidence="10 16" id="KW-0472">Membrane</keyword>
<feature type="transmembrane region" description="Helical" evidence="16">
    <location>
        <begin position="44"/>
        <end position="64"/>
    </location>
</feature>
<dbReference type="GO" id="GO:0005886">
    <property type="term" value="C:plasma membrane"/>
    <property type="evidence" value="ECO:0007669"/>
    <property type="project" value="UniProtKB-SubCell"/>
</dbReference>
<dbReference type="InterPro" id="IPR035476">
    <property type="entry name" value="SIS_PGI_1"/>
</dbReference>
<feature type="transmembrane region" description="Helical" evidence="16">
    <location>
        <begin position="307"/>
        <end position="326"/>
    </location>
</feature>
<dbReference type="GO" id="GO:0022857">
    <property type="term" value="F:transmembrane transporter activity"/>
    <property type="evidence" value="ECO:0007669"/>
    <property type="project" value="InterPro"/>
</dbReference>